<evidence type="ECO:0000313" key="3">
    <source>
        <dbReference type="Proteomes" id="UP000694523"/>
    </source>
</evidence>
<dbReference type="GO" id="GO:0007229">
    <property type="term" value="P:integrin-mediated signaling pathway"/>
    <property type="evidence" value="ECO:0007669"/>
    <property type="project" value="InterPro"/>
</dbReference>
<feature type="region of interest" description="Disordered" evidence="1">
    <location>
        <begin position="275"/>
        <end position="325"/>
    </location>
</feature>
<dbReference type="GO" id="GO:0072659">
    <property type="term" value="P:protein localization to plasma membrane"/>
    <property type="evidence" value="ECO:0007669"/>
    <property type="project" value="TreeGrafter"/>
</dbReference>
<dbReference type="PANTHER" id="PTHR16830:SF20">
    <property type="entry name" value="SI:CH211-188C16.1-RELATED"/>
    <property type="match status" value="1"/>
</dbReference>
<feature type="compositionally biased region" description="Basic residues" evidence="1">
    <location>
        <begin position="186"/>
        <end position="196"/>
    </location>
</feature>
<organism evidence="2 3">
    <name type="scientific">Neogobius melanostomus</name>
    <name type="common">round goby</name>
    <dbReference type="NCBI Taxonomy" id="47308"/>
    <lineage>
        <taxon>Eukaryota</taxon>
        <taxon>Metazoa</taxon>
        <taxon>Chordata</taxon>
        <taxon>Craniata</taxon>
        <taxon>Vertebrata</taxon>
        <taxon>Euteleostomi</taxon>
        <taxon>Actinopterygii</taxon>
        <taxon>Neopterygii</taxon>
        <taxon>Teleostei</taxon>
        <taxon>Neoteleostei</taxon>
        <taxon>Acanthomorphata</taxon>
        <taxon>Gobiaria</taxon>
        <taxon>Gobiiformes</taxon>
        <taxon>Gobioidei</taxon>
        <taxon>Gobiidae</taxon>
        <taxon>Benthophilinae</taxon>
        <taxon>Neogobiini</taxon>
        <taxon>Neogobius</taxon>
    </lineage>
</organism>
<dbReference type="GO" id="GO:0005886">
    <property type="term" value="C:plasma membrane"/>
    <property type="evidence" value="ECO:0007669"/>
    <property type="project" value="InterPro"/>
</dbReference>
<dbReference type="Ensembl" id="ENSNMLT00000027029.1">
    <property type="protein sequence ID" value="ENSNMLP00000024160.1"/>
    <property type="gene ID" value="ENSNMLG00000015506.1"/>
</dbReference>
<dbReference type="PANTHER" id="PTHR16830">
    <property type="entry name" value="SH2 CONTAINING ADAPTOR PRAM-1 RELATED"/>
    <property type="match status" value="1"/>
</dbReference>
<feature type="compositionally biased region" description="Polar residues" evidence="1">
    <location>
        <begin position="149"/>
        <end position="170"/>
    </location>
</feature>
<evidence type="ECO:0000313" key="2">
    <source>
        <dbReference type="Ensembl" id="ENSNMLP00000024160.1"/>
    </source>
</evidence>
<keyword evidence="3" id="KW-1185">Reference proteome</keyword>
<reference evidence="2" key="1">
    <citation type="submission" date="2025-08" db="UniProtKB">
        <authorList>
            <consortium name="Ensembl"/>
        </authorList>
    </citation>
    <scope>IDENTIFICATION</scope>
</reference>
<name>A0A8C6WQI0_9GOBI</name>
<accession>A0A8C6WQI0</accession>
<evidence type="ECO:0000256" key="1">
    <source>
        <dbReference type="SAM" id="MobiDB-lite"/>
    </source>
</evidence>
<feature type="compositionally biased region" description="Polar residues" evidence="1">
    <location>
        <begin position="316"/>
        <end position="325"/>
    </location>
</feature>
<protein>
    <submittedName>
        <fullName evidence="2">Uncharacterized protein</fullName>
    </submittedName>
</protein>
<dbReference type="InterPro" id="IPR043443">
    <property type="entry name" value="FYB1/2-like"/>
</dbReference>
<dbReference type="Proteomes" id="UP000694523">
    <property type="component" value="Unplaced"/>
</dbReference>
<feature type="compositionally biased region" description="Polar residues" evidence="1">
    <location>
        <begin position="440"/>
        <end position="455"/>
    </location>
</feature>
<feature type="region of interest" description="Disordered" evidence="1">
    <location>
        <begin position="21"/>
        <end position="47"/>
    </location>
</feature>
<dbReference type="GO" id="GO:0050852">
    <property type="term" value="P:T cell receptor signaling pathway"/>
    <property type="evidence" value="ECO:0007669"/>
    <property type="project" value="TreeGrafter"/>
</dbReference>
<feature type="compositionally biased region" description="Polar residues" evidence="1">
    <location>
        <begin position="215"/>
        <end position="227"/>
    </location>
</feature>
<sequence length="619" mass="69157">MAVEHKVPVVPRVFFRDGLRTSGGRRPISFPPHPQRYPNPQTADGDAPSWHSFKDRHMPLVLPVLPKEYKAGQGLGKEQKLEMDNLLQTITKKKNMLLPFKSSRPAKNGTEHGEEPTYADLTCRPASAPGELPSVVRINTDDRALLQGSENVSESTISSLDITISPPSAETHTDSESRVFSTLEKAKKKFSRRHVMSPKPKCSSPEKGSKGKAQASPTKSTRSSHSTDLLVPPPIPSAPNLPNFLYISARPFCKGATTFKSPLEKHWSKDKANRPFARIGEPLPPSPQKRPLPELGALGPQPKRPPRPPAVDLSSHMPQTNPDKTSTVATFAVDHVTPQEPDLEHTPSVAVIDAPKFSDFETSEIETVESEAADIVALDLEALDLSCPLDFGEPLPDWSVYSLNSEQKEVNLGNPKVMPPNPSSFQEPINLSEFPGPLEQWSQSEEPTADPSSCTEEPADCHTIAEDTGQGDHAINFEIGIYQREMLTSEKYPTPCDNVYEDVENISKITLNQNSWKWKGLKNPYADHNLVKEESAHNVWHTSSRSAGDPGYLSRSQINCKECQSPYAFKDQKKREKQRLEREKKELKEREKKENEMKKKFKASLDVEMWTHPRFKNII</sequence>
<feature type="region of interest" description="Disordered" evidence="1">
    <location>
        <begin position="433"/>
        <end position="459"/>
    </location>
</feature>
<feature type="region of interest" description="Disordered" evidence="1">
    <location>
        <begin position="571"/>
        <end position="598"/>
    </location>
</feature>
<dbReference type="AlphaFoldDB" id="A0A8C6WQI0"/>
<reference evidence="2" key="2">
    <citation type="submission" date="2025-09" db="UniProtKB">
        <authorList>
            <consortium name="Ensembl"/>
        </authorList>
    </citation>
    <scope>IDENTIFICATION</scope>
</reference>
<feature type="region of interest" description="Disordered" evidence="1">
    <location>
        <begin position="149"/>
        <end position="235"/>
    </location>
</feature>
<proteinExistence type="predicted"/>